<accession>A0A0D0CPV8</accession>
<dbReference type="EMBL" id="KN834791">
    <property type="protein sequence ID" value="KIK57408.1"/>
    <property type="molecule type" value="Genomic_DNA"/>
</dbReference>
<name>A0A0D0CPV8_9AGAR</name>
<protein>
    <submittedName>
        <fullName evidence="1">Uncharacterized protein</fullName>
    </submittedName>
</protein>
<dbReference type="HOGENOM" id="CLU_1525323_0_0_1"/>
<gene>
    <name evidence="1" type="ORF">GYMLUDRAFT_758158</name>
</gene>
<evidence type="ECO:0000313" key="2">
    <source>
        <dbReference type="Proteomes" id="UP000053593"/>
    </source>
</evidence>
<dbReference type="Proteomes" id="UP000053593">
    <property type="component" value="Unassembled WGS sequence"/>
</dbReference>
<organism evidence="1 2">
    <name type="scientific">Collybiopsis luxurians FD-317 M1</name>
    <dbReference type="NCBI Taxonomy" id="944289"/>
    <lineage>
        <taxon>Eukaryota</taxon>
        <taxon>Fungi</taxon>
        <taxon>Dikarya</taxon>
        <taxon>Basidiomycota</taxon>
        <taxon>Agaricomycotina</taxon>
        <taxon>Agaricomycetes</taxon>
        <taxon>Agaricomycetidae</taxon>
        <taxon>Agaricales</taxon>
        <taxon>Marasmiineae</taxon>
        <taxon>Omphalotaceae</taxon>
        <taxon>Collybiopsis</taxon>
        <taxon>Collybiopsis luxurians</taxon>
    </lineage>
</organism>
<reference evidence="1 2" key="1">
    <citation type="submission" date="2014-04" db="EMBL/GenBank/DDBJ databases">
        <title>Evolutionary Origins and Diversification of the Mycorrhizal Mutualists.</title>
        <authorList>
            <consortium name="DOE Joint Genome Institute"/>
            <consortium name="Mycorrhizal Genomics Consortium"/>
            <person name="Kohler A."/>
            <person name="Kuo A."/>
            <person name="Nagy L.G."/>
            <person name="Floudas D."/>
            <person name="Copeland A."/>
            <person name="Barry K.W."/>
            <person name="Cichocki N."/>
            <person name="Veneault-Fourrey C."/>
            <person name="LaButti K."/>
            <person name="Lindquist E.A."/>
            <person name="Lipzen A."/>
            <person name="Lundell T."/>
            <person name="Morin E."/>
            <person name="Murat C."/>
            <person name="Riley R."/>
            <person name="Ohm R."/>
            <person name="Sun H."/>
            <person name="Tunlid A."/>
            <person name="Henrissat B."/>
            <person name="Grigoriev I.V."/>
            <person name="Hibbett D.S."/>
            <person name="Martin F."/>
        </authorList>
    </citation>
    <scope>NUCLEOTIDE SEQUENCE [LARGE SCALE GENOMIC DNA]</scope>
    <source>
        <strain evidence="1 2">FD-317 M1</strain>
    </source>
</reference>
<proteinExistence type="predicted"/>
<keyword evidence="2" id="KW-1185">Reference proteome</keyword>
<evidence type="ECO:0000313" key="1">
    <source>
        <dbReference type="EMBL" id="KIK57408.1"/>
    </source>
</evidence>
<dbReference type="AlphaFoldDB" id="A0A0D0CPV8"/>
<sequence length="176" mass="20329">MLHARNGRSASALLTSSAASWHNTQYLQKREKLGYTDFFGINFIRYILIVRADIILLLTSYWFRCRTSVGCDGDRILICFVSFHLRLLLSFILELLNRSTIESEKGKLVFAAWPRFAQEGAEELAARPSWYCCERWARAAGTSLNAGVEHRQYWKIESDSTVYTASDYRPVQQLYI</sequence>